<gene>
    <name evidence="2" type="primary">LOC110438671</name>
</gene>
<organism evidence="1 2">
    <name type="scientific">Danio rerio</name>
    <name type="common">Zebrafish</name>
    <name type="synonym">Brachydanio rerio</name>
    <dbReference type="NCBI Taxonomy" id="7955"/>
    <lineage>
        <taxon>Eukaryota</taxon>
        <taxon>Metazoa</taxon>
        <taxon>Chordata</taxon>
        <taxon>Craniata</taxon>
        <taxon>Vertebrata</taxon>
        <taxon>Euteleostomi</taxon>
        <taxon>Actinopterygii</taxon>
        <taxon>Neopterygii</taxon>
        <taxon>Teleostei</taxon>
        <taxon>Ostariophysi</taxon>
        <taxon>Cypriniformes</taxon>
        <taxon>Danionidae</taxon>
        <taxon>Danioninae</taxon>
        <taxon>Danio</taxon>
    </lineage>
</organism>
<sequence>MIRVVFYVVNFALLSSAPQSTPCRERVGVLSAPFSAPSCVLSMLVKVKFGNAQKFVKIANLNLEDFLSAAFLKFGVPNVPENVKVVDESGTEVDGDVFEELIKDPSVGVLTIKHGADLEPASPQSSSMHLDQSLSSSFDSLDSQDTVIIEEGPDSKRMKLDDEAKKLVQSVLVKKPGGESIINEYNRTKALKDETRRKMVNILAADMTEKNGGSPPRLVKEKYARGIVALFPYLSDPYSKNGFEHYYDGESGTGYLAWRIKTIQRNLAKERRGSFEGQVSYAERGSGGPTVARHSKFTSEIVLSEDECKEAIAFMNHSADEDAIKKKMKLTFDYRRKMVLDPMQSSDLLTIFPRFKDIKGLIEQDFVLMFGEGVSGKLLEKWTTAFKKKVIQQCKRLPATSDLQELLLAAESLRDDTEDDVHIVWDSDLASVLLLLHLIPPSAQGRKRPGKVSASQAENHLVVFKKSGTNIEEQLQDISASAQPYLLAVGPQKDSIHQFFIILDQHAIPCKSTSSLGAFDELFKAHYVFGTSYNTMLHNMYTFIQTTVYNIDVGKVKESPRVAEVRARLLN</sequence>
<proteinExistence type="predicted"/>
<reference evidence="2" key="1">
    <citation type="submission" date="2025-08" db="UniProtKB">
        <authorList>
            <consortium name="RefSeq"/>
        </authorList>
    </citation>
    <scope>IDENTIFICATION</scope>
    <source>
        <strain evidence="2">Tuebingen</strain>
        <tissue evidence="2">Fibroblasts and whole tissue</tissue>
    </source>
</reference>
<dbReference type="Proteomes" id="UP000000437">
    <property type="component" value="Chromosome 2"/>
</dbReference>
<dbReference type="RefSeq" id="XP_073786122.1">
    <property type="nucleotide sequence ID" value="XM_073930021.1"/>
</dbReference>
<protein>
    <submittedName>
        <fullName evidence="2">Uncharacterized protein isoform X1</fullName>
    </submittedName>
</protein>
<evidence type="ECO:0000313" key="2">
    <source>
        <dbReference type="RefSeq" id="XP_073786122.1"/>
    </source>
</evidence>
<name>A0AC58HVV5_DANRE</name>
<accession>A0AC58HVV5</accession>
<evidence type="ECO:0000313" key="1">
    <source>
        <dbReference type="Proteomes" id="UP000000437"/>
    </source>
</evidence>
<keyword evidence="1" id="KW-1185">Reference proteome</keyword>